<dbReference type="SUPFAM" id="SSF46894">
    <property type="entry name" value="C-terminal effector domain of the bipartite response regulators"/>
    <property type="match status" value="1"/>
</dbReference>
<evidence type="ECO:0000256" key="3">
    <source>
        <dbReference type="ARBA" id="ARBA00023163"/>
    </source>
</evidence>
<evidence type="ECO:0000313" key="7">
    <source>
        <dbReference type="Proteomes" id="UP000183529"/>
    </source>
</evidence>
<comment type="caution">
    <text evidence="6">The sequence shown here is derived from an EMBL/GenBank/DDBJ whole genome shotgun (WGS) entry which is preliminary data.</text>
</comment>
<dbReference type="Proteomes" id="UP000247515">
    <property type="component" value="Unassembled WGS sequence"/>
</dbReference>
<dbReference type="Pfam" id="PF00196">
    <property type="entry name" value="GerE"/>
    <property type="match status" value="1"/>
</dbReference>
<dbReference type="InterPro" id="IPR000792">
    <property type="entry name" value="Tscrpt_reg_LuxR_C"/>
</dbReference>
<dbReference type="RefSeq" id="WP_074985925.1">
    <property type="nucleotide sequence ID" value="NZ_CADFGN010000013.1"/>
</dbReference>
<evidence type="ECO:0000313" key="5">
    <source>
        <dbReference type="EMBL" id="PXX11782.1"/>
    </source>
</evidence>
<reference evidence="5 8" key="2">
    <citation type="submission" date="2018-05" db="EMBL/GenBank/DDBJ databases">
        <title>Genomic Encyclopedia of Type Strains, Phase IV (KMG-V): Genome sequencing to study the core and pangenomes of soil and plant-associated prokaryotes.</title>
        <authorList>
            <person name="Whitman W."/>
        </authorList>
    </citation>
    <scope>NUCLEOTIDE SEQUENCE [LARGE SCALE GENOMIC DNA]</scope>
    <source>
        <strain evidence="5 8">SIr-6563</strain>
    </source>
</reference>
<dbReference type="GO" id="GO:0003677">
    <property type="term" value="F:DNA binding"/>
    <property type="evidence" value="ECO:0007669"/>
    <property type="project" value="UniProtKB-KW"/>
</dbReference>
<dbReference type="InterPro" id="IPR016032">
    <property type="entry name" value="Sig_transdc_resp-reg_C-effctor"/>
</dbReference>
<name>A0AAQ1GJZ5_9BURK</name>
<evidence type="ECO:0000256" key="2">
    <source>
        <dbReference type="ARBA" id="ARBA00023125"/>
    </source>
</evidence>
<protein>
    <submittedName>
        <fullName evidence="5">Regulatory LuxR family protein</fullName>
    </submittedName>
    <submittedName>
        <fullName evidence="6">Regulatory protein, luxR family</fullName>
    </submittedName>
</protein>
<dbReference type="Proteomes" id="UP000183529">
    <property type="component" value="Unassembled WGS sequence"/>
</dbReference>
<evidence type="ECO:0000313" key="6">
    <source>
        <dbReference type="EMBL" id="SEK06562.1"/>
    </source>
</evidence>
<evidence type="ECO:0000313" key="8">
    <source>
        <dbReference type="Proteomes" id="UP000247515"/>
    </source>
</evidence>
<accession>A0AAQ1GJZ5</accession>
<dbReference type="PRINTS" id="PR00038">
    <property type="entry name" value="HTHLUXR"/>
</dbReference>
<proteinExistence type="predicted"/>
<dbReference type="EMBL" id="FNZM01000015">
    <property type="protein sequence ID" value="SEK06562.1"/>
    <property type="molecule type" value="Genomic_DNA"/>
</dbReference>
<reference evidence="6 7" key="1">
    <citation type="submission" date="2016-10" db="EMBL/GenBank/DDBJ databases">
        <authorList>
            <person name="Varghese N."/>
            <person name="Submissions S."/>
        </authorList>
    </citation>
    <scope>NUCLEOTIDE SEQUENCE [LARGE SCALE GENOMIC DNA]</scope>
    <source>
        <strain evidence="6 7">LMG 22274</strain>
    </source>
</reference>
<dbReference type="PANTHER" id="PTHR44688:SF16">
    <property type="entry name" value="DNA-BINDING TRANSCRIPTIONAL ACTIVATOR DEVR_DOSR"/>
    <property type="match status" value="1"/>
</dbReference>
<evidence type="ECO:0000256" key="1">
    <source>
        <dbReference type="ARBA" id="ARBA00023015"/>
    </source>
</evidence>
<organism evidence="6 7">
    <name type="scientific">Paraburkholderia tropica</name>
    <dbReference type="NCBI Taxonomy" id="92647"/>
    <lineage>
        <taxon>Bacteria</taxon>
        <taxon>Pseudomonadati</taxon>
        <taxon>Pseudomonadota</taxon>
        <taxon>Betaproteobacteria</taxon>
        <taxon>Burkholderiales</taxon>
        <taxon>Burkholderiaceae</taxon>
        <taxon>Paraburkholderia</taxon>
    </lineage>
</organism>
<keyword evidence="2" id="KW-0238">DNA-binding</keyword>
<keyword evidence="1" id="KW-0805">Transcription regulation</keyword>
<dbReference type="CDD" id="cd06170">
    <property type="entry name" value="LuxR_C_like"/>
    <property type="match status" value="1"/>
</dbReference>
<dbReference type="SMART" id="SM00421">
    <property type="entry name" value="HTH_LUXR"/>
    <property type="match status" value="1"/>
</dbReference>
<dbReference type="GeneID" id="61304292"/>
<sequence length="177" mass="19530">MHLTRRELVLLADLFRVLAAPALTEEALRVDVAPRMLDLLDADDFAEAAWEGEASDGNMWIVRGGARESASGRDRAMFDLIRPAFVAALARVGSDTQIDATPAGDDPLQADGDPIARLTRREREVVELAADGLLDKEIAQRLGISYTTVRTHLDRSFHKLGISNRSKLARLLQTSRR</sequence>
<dbReference type="PROSITE" id="PS50043">
    <property type="entry name" value="HTH_LUXR_2"/>
    <property type="match status" value="1"/>
</dbReference>
<dbReference type="PANTHER" id="PTHR44688">
    <property type="entry name" value="DNA-BINDING TRANSCRIPTIONAL ACTIVATOR DEVR_DOSR"/>
    <property type="match status" value="1"/>
</dbReference>
<keyword evidence="3" id="KW-0804">Transcription</keyword>
<dbReference type="EMBL" id="QJJV01000018">
    <property type="protein sequence ID" value="PXX11782.1"/>
    <property type="molecule type" value="Genomic_DNA"/>
</dbReference>
<dbReference type="Gene3D" id="1.10.10.10">
    <property type="entry name" value="Winged helix-like DNA-binding domain superfamily/Winged helix DNA-binding domain"/>
    <property type="match status" value="1"/>
</dbReference>
<gene>
    <name evidence="5" type="ORF">C7400_118103</name>
    <name evidence="6" type="ORF">SAMN05216550_115125</name>
</gene>
<dbReference type="AlphaFoldDB" id="A0AAQ1GJZ5"/>
<keyword evidence="8" id="KW-1185">Reference proteome</keyword>
<dbReference type="GO" id="GO:0006355">
    <property type="term" value="P:regulation of DNA-templated transcription"/>
    <property type="evidence" value="ECO:0007669"/>
    <property type="project" value="InterPro"/>
</dbReference>
<feature type="domain" description="HTH luxR-type" evidence="4">
    <location>
        <begin position="111"/>
        <end position="176"/>
    </location>
</feature>
<evidence type="ECO:0000259" key="4">
    <source>
        <dbReference type="PROSITE" id="PS50043"/>
    </source>
</evidence>
<dbReference type="InterPro" id="IPR036388">
    <property type="entry name" value="WH-like_DNA-bd_sf"/>
</dbReference>